<organism evidence="2 3">
    <name type="scientific">Robiginitalea aurantiaca</name>
    <dbReference type="NCBI Taxonomy" id="3056915"/>
    <lineage>
        <taxon>Bacteria</taxon>
        <taxon>Pseudomonadati</taxon>
        <taxon>Bacteroidota</taxon>
        <taxon>Flavobacteriia</taxon>
        <taxon>Flavobacteriales</taxon>
        <taxon>Flavobacteriaceae</taxon>
        <taxon>Robiginitalea</taxon>
    </lineage>
</organism>
<feature type="domain" description="Amidohydrolase-related" evidence="1">
    <location>
        <begin position="79"/>
        <end position="461"/>
    </location>
</feature>
<protein>
    <submittedName>
        <fullName evidence="2">Amidohydrolase family protein</fullName>
    </submittedName>
</protein>
<dbReference type="SUPFAM" id="SSF51556">
    <property type="entry name" value="Metallo-dependent hydrolases"/>
    <property type="match status" value="1"/>
</dbReference>
<dbReference type="Proteomes" id="UP001174839">
    <property type="component" value="Unassembled WGS sequence"/>
</dbReference>
<accession>A0ABT7WGR5</accession>
<evidence type="ECO:0000313" key="3">
    <source>
        <dbReference type="Proteomes" id="UP001174839"/>
    </source>
</evidence>
<comment type="caution">
    <text evidence="2">The sequence shown here is derived from an EMBL/GenBank/DDBJ whole genome shotgun (WGS) entry which is preliminary data.</text>
</comment>
<dbReference type="PANTHER" id="PTHR43135:SF3">
    <property type="entry name" value="ALPHA-D-RIBOSE 1-METHYLPHOSPHONATE 5-TRIPHOSPHATE DIPHOSPHATASE"/>
    <property type="match status" value="1"/>
</dbReference>
<evidence type="ECO:0000259" key="1">
    <source>
        <dbReference type="Pfam" id="PF01979"/>
    </source>
</evidence>
<proteinExistence type="predicted"/>
<evidence type="ECO:0000313" key="2">
    <source>
        <dbReference type="EMBL" id="MDM9632114.1"/>
    </source>
</evidence>
<keyword evidence="3" id="KW-1185">Reference proteome</keyword>
<sequence length="473" mass="51350">MTGSLHKWLPILALCIGCNSAPESQIPTTVLQGATLFDGNGERIEKGIVVIQEGRIVEMGDSETNIPKGADVIDLSGKFITPGLVDAHVHFGQTGFFDGRPDALDLRDTLPYETVQKYLSANPDRYYEAYLRSGVTAVYDVGGYEWSLELPASAEENLNAPHVAAAGPLLTPVPQENLQIINTAEGKQLIQLTSPELGRERVKKHSQMGATGIKIWMIALNDSVFMNSLRAVQEEVGLQNNKLIVHATSLDQAKEALRLGAKVLVHSVDDKPLDDEFIELAKKAGVIYCPTLVVLRGYNNAAKALQNNFTVNDPNGAVDAQTKDMINSGHLFFKYYPNPETYEADVARESDYFAGMEAIMAANLKQVYEAGIPIALSTDAGNPGTLHGISIYDELEAMQEAGIPPSDIISMATRNGALAMERGDDFGTLEVGKMADLIVLEKDPSANAAHFRSITHVMRGGLLRPVNEAFKEN</sequence>
<name>A0ABT7WGR5_9FLAO</name>
<dbReference type="RefSeq" id="WP_289725470.1">
    <property type="nucleotide sequence ID" value="NZ_JAUDUY010000005.1"/>
</dbReference>
<dbReference type="SUPFAM" id="SSF51338">
    <property type="entry name" value="Composite domain of metallo-dependent hydrolases"/>
    <property type="match status" value="1"/>
</dbReference>
<dbReference type="InterPro" id="IPR051781">
    <property type="entry name" value="Metallo-dep_Hydrolase"/>
</dbReference>
<dbReference type="PANTHER" id="PTHR43135">
    <property type="entry name" value="ALPHA-D-RIBOSE 1-METHYLPHOSPHONATE 5-TRIPHOSPHATE DIPHOSPHATASE"/>
    <property type="match status" value="1"/>
</dbReference>
<dbReference type="Gene3D" id="2.30.40.10">
    <property type="entry name" value="Urease, subunit C, domain 1"/>
    <property type="match status" value="1"/>
</dbReference>
<dbReference type="Pfam" id="PF01979">
    <property type="entry name" value="Amidohydro_1"/>
    <property type="match status" value="1"/>
</dbReference>
<dbReference type="InterPro" id="IPR011059">
    <property type="entry name" value="Metal-dep_hydrolase_composite"/>
</dbReference>
<dbReference type="InterPro" id="IPR006680">
    <property type="entry name" value="Amidohydro-rel"/>
</dbReference>
<gene>
    <name evidence="2" type="ORF">QU605_11555</name>
</gene>
<dbReference type="Gene3D" id="3.20.20.140">
    <property type="entry name" value="Metal-dependent hydrolases"/>
    <property type="match status" value="1"/>
</dbReference>
<dbReference type="EMBL" id="JAUDUY010000005">
    <property type="protein sequence ID" value="MDM9632114.1"/>
    <property type="molecule type" value="Genomic_DNA"/>
</dbReference>
<dbReference type="InterPro" id="IPR032466">
    <property type="entry name" value="Metal_Hydrolase"/>
</dbReference>
<reference evidence="2" key="1">
    <citation type="submission" date="2023-06" db="EMBL/GenBank/DDBJ databases">
        <title>Robiginitalea aurantiacus sp. nov. and Algoriphagus sediminis sp. nov., isolated from coastal sediment.</title>
        <authorList>
            <person name="Zhou Z.Y."/>
            <person name="An J."/>
            <person name="Jia Y.W."/>
            <person name="Du Z.J."/>
        </authorList>
    </citation>
    <scope>NUCLEOTIDE SEQUENCE</scope>
    <source>
        <strain evidence="2">M39</strain>
    </source>
</reference>